<keyword evidence="3" id="KW-0804">Transcription</keyword>
<proteinExistence type="predicted"/>
<dbReference type="Proteomes" id="UP001501427">
    <property type="component" value="Unassembled WGS sequence"/>
</dbReference>
<reference evidence="7 8" key="3">
    <citation type="submission" date="2020-08" db="EMBL/GenBank/DDBJ databases">
        <title>Sequencing the genomes of 1000 actinobacteria strains.</title>
        <authorList>
            <person name="Klenk H.-P."/>
        </authorList>
    </citation>
    <scope>NUCLEOTIDE SEQUENCE [LARGE SCALE GENOMIC DNA]</scope>
    <source>
        <strain evidence="7 8">DSM 44772</strain>
    </source>
</reference>
<dbReference type="PROSITE" id="PS50977">
    <property type="entry name" value="HTH_TETR_2"/>
    <property type="match status" value="1"/>
</dbReference>
<dbReference type="Gene3D" id="1.10.357.10">
    <property type="entry name" value="Tetracycline Repressor, domain 2"/>
    <property type="match status" value="1"/>
</dbReference>
<organism evidence="7 8">
    <name type="scientific">Actinomadura livida</name>
    <dbReference type="NCBI Taxonomy" id="79909"/>
    <lineage>
        <taxon>Bacteria</taxon>
        <taxon>Bacillati</taxon>
        <taxon>Actinomycetota</taxon>
        <taxon>Actinomycetes</taxon>
        <taxon>Streptosporangiales</taxon>
        <taxon>Thermomonosporaceae</taxon>
        <taxon>Actinomadura</taxon>
    </lineage>
</organism>
<keyword evidence="9" id="KW-1185">Reference proteome</keyword>
<keyword evidence="2 4" id="KW-0238">DNA-binding</keyword>
<accession>A0A7W7IGR3</accession>
<feature type="DNA-binding region" description="H-T-H motif" evidence="4">
    <location>
        <begin position="52"/>
        <end position="71"/>
    </location>
</feature>
<dbReference type="GO" id="GO:0000976">
    <property type="term" value="F:transcription cis-regulatory region binding"/>
    <property type="evidence" value="ECO:0007669"/>
    <property type="project" value="TreeGrafter"/>
</dbReference>
<dbReference type="PANTHER" id="PTHR30055">
    <property type="entry name" value="HTH-TYPE TRANSCRIPTIONAL REGULATOR RUTR"/>
    <property type="match status" value="1"/>
</dbReference>
<reference evidence="6" key="1">
    <citation type="journal article" date="2014" name="Int. J. Syst. Evol. Microbiol.">
        <title>Complete genome of a new Firmicutes species belonging to the dominant human colonic microbiota ('Ruminococcus bicirculans') reveals two chromosomes and a selective capacity to utilize plant glucans.</title>
        <authorList>
            <consortium name="NISC Comparative Sequencing Program"/>
            <person name="Wegmann U."/>
            <person name="Louis P."/>
            <person name="Goesmann A."/>
            <person name="Henrissat B."/>
            <person name="Duncan S.H."/>
            <person name="Flint H.J."/>
        </authorList>
    </citation>
    <scope>NUCLEOTIDE SEQUENCE</scope>
    <source>
        <strain evidence="6">JCM 10667</strain>
    </source>
</reference>
<evidence type="ECO:0000259" key="5">
    <source>
        <dbReference type="PROSITE" id="PS50977"/>
    </source>
</evidence>
<feature type="domain" description="HTH tetR-type" evidence="5">
    <location>
        <begin position="30"/>
        <end position="89"/>
    </location>
</feature>
<dbReference type="InterPro" id="IPR001647">
    <property type="entry name" value="HTH_TetR"/>
</dbReference>
<gene>
    <name evidence="7" type="ORF">F4557_005217</name>
    <name evidence="6" type="ORF">GCM10009546_44870</name>
</gene>
<dbReference type="SUPFAM" id="SSF46689">
    <property type="entry name" value="Homeodomain-like"/>
    <property type="match status" value="1"/>
</dbReference>
<dbReference type="InterPro" id="IPR050109">
    <property type="entry name" value="HTH-type_TetR-like_transc_reg"/>
</dbReference>
<reference evidence="6" key="4">
    <citation type="submission" date="2023-12" db="EMBL/GenBank/DDBJ databases">
        <authorList>
            <person name="Sun Q."/>
            <person name="Inoue M."/>
        </authorList>
    </citation>
    <scope>NUCLEOTIDE SEQUENCE</scope>
    <source>
        <strain evidence="6">JCM 10667</strain>
    </source>
</reference>
<dbReference type="Proteomes" id="UP000549343">
    <property type="component" value="Unassembled WGS sequence"/>
</dbReference>
<dbReference type="InterPro" id="IPR036271">
    <property type="entry name" value="Tet_transcr_reg_TetR-rel_C_sf"/>
</dbReference>
<dbReference type="GO" id="GO:0003700">
    <property type="term" value="F:DNA-binding transcription factor activity"/>
    <property type="evidence" value="ECO:0007669"/>
    <property type="project" value="TreeGrafter"/>
</dbReference>
<dbReference type="SUPFAM" id="SSF48498">
    <property type="entry name" value="Tetracyclin repressor-like, C-terminal domain"/>
    <property type="match status" value="1"/>
</dbReference>
<dbReference type="InterPro" id="IPR009057">
    <property type="entry name" value="Homeodomain-like_sf"/>
</dbReference>
<evidence type="ECO:0000313" key="6">
    <source>
        <dbReference type="EMBL" id="GAA0577426.1"/>
    </source>
</evidence>
<evidence type="ECO:0000313" key="7">
    <source>
        <dbReference type="EMBL" id="MBB4776799.1"/>
    </source>
</evidence>
<dbReference type="PRINTS" id="PR00455">
    <property type="entry name" value="HTHTETR"/>
</dbReference>
<dbReference type="Pfam" id="PF21597">
    <property type="entry name" value="TetR_C_43"/>
    <property type="match status" value="1"/>
</dbReference>
<evidence type="ECO:0000313" key="8">
    <source>
        <dbReference type="Proteomes" id="UP000549343"/>
    </source>
</evidence>
<reference evidence="9" key="2">
    <citation type="journal article" date="2019" name="Int. J. Syst. Evol. Microbiol.">
        <title>The Global Catalogue of Microorganisms (GCM) 10K type strain sequencing project: providing services to taxonomists for standard genome sequencing and annotation.</title>
        <authorList>
            <consortium name="The Broad Institute Genomics Platform"/>
            <consortium name="The Broad Institute Genome Sequencing Center for Infectious Disease"/>
            <person name="Wu L."/>
            <person name="Ma J."/>
        </authorList>
    </citation>
    <scope>NUCLEOTIDE SEQUENCE [LARGE SCALE GENOMIC DNA]</scope>
    <source>
        <strain evidence="9">JCM 10667</strain>
    </source>
</reference>
<protein>
    <submittedName>
        <fullName evidence="6 7">AcrR family transcriptional regulator</fullName>
    </submittedName>
</protein>
<dbReference type="PANTHER" id="PTHR30055:SF234">
    <property type="entry name" value="HTH-TYPE TRANSCRIPTIONAL REGULATOR BETI"/>
    <property type="match status" value="1"/>
</dbReference>
<dbReference type="Pfam" id="PF00440">
    <property type="entry name" value="TetR_N"/>
    <property type="match status" value="1"/>
</dbReference>
<dbReference type="EMBL" id="JACHMV010000001">
    <property type="protein sequence ID" value="MBB4776799.1"/>
    <property type="molecule type" value="Genomic_DNA"/>
</dbReference>
<dbReference type="InterPro" id="IPR049445">
    <property type="entry name" value="TetR_SbtR-like_C"/>
</dbReference>
<evidence type="ECO:0000256" key="4">
    <source>
        <dbReference type="PROSITE-ProRule" id="PRU00335"/>
    </source>
</evidence>
<keyword evidence="1" id="KW-0805">Transcription regulation</keyword>
<dbReference type="RefSeq" id="WP_229808149.1">
    <property type="nucleotide sequence ID" value="NZ_BAAAHD010000043.1"/>
</dbReference>
<evidence type="ECO:0000256" key="1">
    <source>
        <dbReference type="ARBA" id="ARBA00023015"/>
    </source>
</evidence>
<sequence>MHKEAETPQVIRDTAGRWPMDTRPMRADARRNYERLVATARTAFMEHGTDASLDDIAKRAGVGSGTLYRHFPTRDSLLHAVLHDRIEGLLAHADELLSEPEQDPESEARGADAALGRWLRTYLAGAMTPRGTSTVIIQAMSAEWAGTGLGAAATSIRDALGLLLERAQRAGSIRADIDPGDLLRLTNAIGVASERTPDPAAYADRMLALLFDGLRTR</sequence>
<evidence type="ECO:0000313" key="9">
    <source>
        <dbReference type="Proteomes" id="UP001501427"/>
    </source>
</evidence>
<dbReference type="AlphaFoldDB" id="A0A7W7IGR3"/>
<evidence type="ECO:0000256" key="2">
    <source>
        <dbReference type="ARBA" id="ARBA00023125"/>
    </source>
</evidence>
<evidence type="ECO:0000256" key="3">
    <source>
        <dbReference type="ARBA" id="ARBA00023163"/>
    </source>
</evidence>
<dbReference type="EMBL" id="BAAAHD010000043">
    <property type="protein sequence ID" value="GAA0577426.1"/>
    <property type="molecule type" value="Genomic_DNA"/>
</dbReference>
<name>A0A7W7IGR3_9ACTN</name>
<comment type="caution">
    <text evidence="7">The sequence shown here is derived from an EMBL/GenBank/DDBJ whole genome shotgun (WGS) entry which is preliminary data.</text>
</comment>